<keyword evidence="4" id="KW-1185">Reference proteome</keyword>
<feature type="coiled-coil region" evidence="1">
    <location>
        <begin position="233"/>
        <end position="260"/>
    </location>
</feature>
<dbReference type="EMBL" id="JAAEDH010000018">
    <property type="protein sequence ID" value="MBR0656466.1"/>
    <property type="molecule type" value="Genomic_DNA"/>
</dbReference>
<keyword evidence="2" id="KW-0812">Transmembrane</keyword>
<protein>
    <recommendedName>
        <fullName evidence="5">PhnA-like protein</fullName>
    </recommendedName>
</protein>
<sequence length="304" mass="30036">MSYKSTSSGEVLAADDVDDAIPVPGISWGAVLAGGVVAAAIAASLNILGAGFGAMSVDAVARETPAASSLGISAAVWLVVANTLALAVGGYTAARLSGTTSDTDGVLHGLAVWAVAFLVSAVLLGNAVAGAASSAASGAAQALGGATSAVTGAVSRAAPEVSPNALVERAQQTLRGAGGPPQAMTTEQRSAEIATILGRRVSNGNFEGQDRARLNELVAAEAGIPPEEATRRVDAAEAEARRALAEAERVAREAANAAAKATTIGAFAAFGALLIGALAAILGARRGTRSRIYRRRVLATSGAL</sequence>
<keyword evidence="1" id="KW-0175">Coiled coil</keyword>
<feature type="transmembrane region" description="Helical" evidence="2">
    <location>
        <begin position="264"/>
        <end position="284"/>
    </location>
</feature>
<accession>A0AAF1K5J5</accession>
<dbReference type="RefSeq" id="WP_211875327.1">
    <property type="nucleotide sequence ID" value="NZ_JAAEDH010000018.1"/>
</dbReference>
<evidence type="ECO:0000313" key="3">
    <source>
        <dbReference type="EMBL" id="MBR0656466.1"/>
    </source>
</evidence>
<evidence type="ECO:0000256" key="2">
    <source>
        <dbReference type="SAM" id="Phobius"/>
    </source>
</evidence>
<feature type="transmembrane region" description="Helical" evidence="2">
    <location>
        <begin position="74"/>
        <end position="94"/>
    </location>
</feature>
<gene>
    <name evidence="3" type="ORF">GXW79_15400</name>
</gene>
<evidence type="ECO:0000313" key="4">
    <source>
        <dbReference type="Proteomes" id="UP001196068"/>
    </source>
</evidence>
<keyword evidence="2" id="KW-0472">Membrane</keyword>
<feature type="transmembrane region" description="Helical" evidence="2">
    <location>
        <begin position="30"/>
        <end position="54"/>
    </location>
</feature>
<feature type="transmembrane region" description="Helical" evidence="2">
    <location>
        <begin position="106"/>
        <end position="129"/>
    </location>
</feature>
<reference evidence="3" key="2">
    <citation type="journal article" date="2021" name="Syst. Appl. Microbiol.">
        <title>Roseomonas hellenica sp. nov., isolated from roots of wild-growing Alkanna tinctoria.</title>
        <authorList>
            <person name="Rat A."/>
            <person name="Naranjo H.D."/>
            <person name="Lebbe L."/>
            <person name="Cnockaert M."/>
            <person name="Krigas N."/>
            <person name="Grigoriadou K."/>
            <person name="Maloupa E."/>
            <person name="Willems A."/>
        </authorList>
    </citation>
    <scope>NUCLEOTIDE SEQUENCE</scope>
    <source>
        <strain evidence="3">LMG 28251</strain>
    </source>
</reference>
<dbReference type="Proteomes" id="UP001196068">
    <property type="component" value="Unassembled WGS sequence"/>
</dbReference>
<reference evidence="3" key="1">
    <citation type="submission" date="2020-01" db="EMBL/GenBank/DDBJ databases">
        <authorList>
            <person name="Rat A."/>
        </authorList>
    </citation>
    <scope>NUCLEOTIDE SEQUENCE</scope>
    <source>
        <strain evidence="3">LMG 28251</strain>
    </source>
</reference>
<keyword evidence="2" id="KW-1133">Transmembrane helix</keyword>
<name>A0AAF1K5J5_9PROT</name>
<evidence type="ECO:0008006" key="5">
    <source>
        <dbReference type="Google" id="ProtNLM"/>
    </source>
</evidence>
<comment type="caution">
    <text evidence="3">The sequence shown here is derived from an EMBL/GenBank/DDBJ whole genome shotgun (WGS) entry which is preliminary data.</text>
</comment>
<evidence type="ECO:0000256" key="1">
    <source>
        <dbReference type="SAM" id="Coils"/>
    </source>
</evidence>
<proteinExistence type="predicted"/>
<dbReference type="AlphaFoldDB" id="A0AAF1K5J5"/>
<organism evidence="3 4">
    <name type="scientific">Plastoroseomonas arctica</name>
    <dbReference type="NCBI Taxonomy" id="1509237"/>
    <lineage>
        <taxon>Bacteria</taxon>
        <taxon>Pseudomonadati</taxon>
        <taxon>Pseudomonadota</taxon>
        <taxon>Alphaproteobacteria</taxon>
        <taxon>Acetobacterales</taxon>
        <taxon>Acetobacteraceae</taxon>
        <taxon>Plastoroseomonas</taxon>
    </lineage>
</organism>